<keyword evidence="2 7" id="KW-0479">Metal-binding</keyword>
<dbReference type="GO" id="GO:0005547">
    <property type="term" value="F:phosphatidylinositol-3,4,5-trisphosphate binding"/>
    <property type="evidence" value="ECO:0007669"/>
    <property type="project" value="TreeGrafter"/>
</dbReference>
<evidence type="ECO:0000256" key="6">
    <source>
        <dbReference type="PROSITE-ProRule" id="PRU00288"/>
    </source>
</evidence>
<evidence type="ECO:0000256" key="4">
    <source>
        <dbReference type="ARBA" id="ARBA00022833"/>
    </source>
</evidence>
<keyword evidence="5 7" id="KW-0408">Iron</keyword>
<dbReference type="InterPro" id="IPR038508">
    <property type="entry name" value="ArfGAP_dom_sf"/>
</dbReference>
<dbReference type="GO" id="GO:0005737">
    <property type="term" value="C:cytoplasm"/>
    <property type="evidence" value="ECO:0007669"/>
    <property type="project" value="TreeGrafter"/>
</dbReference>
<keyword evidence="7" id="KW-0349">Heme</keyword>
<evidence type="ECO:0000256" key="2">
    <source>
        <dbReference type="ARBA" id="ARBA00022723"/>
    </source>
</evidence>
<evidence type="ECO:0000256" key="5">
    <source>
        <dbReference type="ARBA" id="ARBA00023004"/>
    </source>
</evidence>
<dbReference type="PANTHER" id="PTHR45899">
    <property type="entry name" value="RHO GTPASE ACTIVATING PROTEIN AT 15B, ISOFORM C"/>
    <property type="match status" value="1"/>
</dbReference>
<dbReference type="SMART" id="SM00105">
    <property type="entry name" value="ArfGap"/>
    <property type="match status" value="1"/>
</dbReference>
<dbReference type="SUPFAM" id="SSF57863">
    <property type="entry name" value="ArfGap/RecO-like zinc finger"/>
    <property type="match status" value="1"/>
</dbReference>
<dbReference type="PANTHER" id="PTHR45899:SF1">
    <property type="entry name" value="ARF-GAP WITH RHO-GAP DOMAIN, ANK REPEAT AND PH DOMAIN-CONTAINING PROTEIN 2"/>
    <property type="match status" value="1"/>
</dbReference>
<gene>
    <name evidence="11" type="ORF">AKAME5_000648300</name>
</gene>
<dbReference type="FunFam" id="1.10.220.150:FF:000009">
    <property type="entry name" value="stromal membrane-associated protein 1 isoform X1"/>
    <property type="match status" value="1"/>
</dbReference>
<sequence>MGTELVNPISLLDHCWLPVNQPSAHPHKAGPHLLAVSLPTLSSVFQLHQSLSFTAESEREKEKWIEAVQESIAETLSDYEVAEKIWFNEANRSCADCHAPRPEWASVNLGVVICKKCAGQHRSLGPSISKVRSLKLDSSIWSNELVELFLEVGNKNANTFWAANLPLEEDLHSGASAEQRATFIRRKYRERKYRRVLEGFHDLEQLNQGLCAAAVSPDVLQTMALVFSGADVMCATGDPTYSTPYLLAQRAGQKLQMEFLHQNKLSDFPRLEQWLENPSLSDASLFMDGFLYISSGPAKSTLDRRGRDDMARRWCTLEGGFLSYYESERSPSPIGRVDVAMVVSLAVSNTETMTGAG</sequence>
<dbReference type="GO" id="GO:0005096">
    <property type="term" value="F:GTPase activator activity"/>
    <property type="evidence" value="ECO:0007669"/>
    <property type="project" value="UniProtKB-KW"/>
</dbReference>
<dbReference type="AlphaFoldDB" id="A0AAD3R2M3"/>
<feature type="domain" description="Cytochrome c" evidence="10">
    <location>
        <begin position="77"/>
        <end position="188"/>
    </location>
</feature>
<protein>
    <submittedName>
        <fullName evidence="11">Arf-GAP with Rho-GAP domain, ANK repeat and PH domain-containing protein 2</fullName>
    </submittedName>
</protein>
<dbReference type="Gene3D" id="1.10.220.150">
    <property type="entry name" value="Arf GTPase activating protein"/>
    <property type="match status" value="1"/>
</dbReference>
<evidence type="ECO:0000256" key="7">
    <source>
        <dbReference type="PROSITE-ProRule" id="PRU00433"/>
    </source>
</evidence>
<evidence type="ECO:0000259" key="9">
    <source>
        <dbReference type="PROSITE" id="PS50115"/>
    </source>
</evidence>
<keyword evidence="3 6" id="KW-0863">Zinc-finger</keyword>
<dbReference type="GO" id="GO:0009055">
    <property type="term" value="F:electron transfer activity"/>
    <property type="evidence" value="ECO:0007669"/>
    <property type="project" value="InterPro"/>
</dbReference>
<keyword evidence="12" id="KW-1185">Reference proteome</keyword>
<feature type="non-terminal residue" evidence="11">
    <location>
        <position position="357"/>
    </location>
</feature>
<dbReference type="InterPro" id="IPR011993">
    <property type="entry name" value="PH-like_dom_sf"/>
</dbReference>
<dbReference type="Gene3D" id="2.30.29.30">
    <property type="entry name" value="Pleckstrin-homology domain (PH domain)/Phosphotyrosine-binding domain (PTB)"/>
    <property type="match status" value="1"/>
</dbReference>
<keyword evidence="4" id="KW-0862">Zinc</keyword>
<evidence type="ECO:0000259" key="8">
    <source>
        <dbReference type="PROSITE" id="PS50003"/>
    </source>
</evidence>
<organism evidence="11 12">
    <name type="scientific">Lates japonicus</name>
    <name type="common">Japanese lates</name>
    <dbReference type="NCBI Taxonomy" id="270547"/>
    <lineage>
        <taxon>Eukaryota</taxon>
        <taxon>Metazoa</taxon>
        <taxon>Chordata</taxon>
        <taxon>Craniata</taxon>
        <taxon>Vertebrata</taxon>
        <taxon>Euteleostomi</taxon>
        <taxon>Actinopterygii</taxon>
        <taxon>Neopterygii</taxon>
        <taxon>Teleostei</taxon>
        <taxon>Neoteleostei</taxon>
        <taxon>Acanthomorphata</taxon>
        <taxon>Carangaria</taxon>
        <taxon>Carangaria incertae sedis</taxon>
        <taxon>Centropomidae</taxon>
        <taxon>Lates</taxon>
    </lineage>
</organism>
<evidence type="ECO:0000256" key="3">
    <source>
        <dbReference type="ARBA" id="ARBA00022771"/>
    </source>
</evidence>
<dbReference type="GO" id="GO:0020037">
    <property type="term" value="F:heme binding"/>
    <property type="evidence" value="ECO:0007669"/>
    <property type="project" value="InterPro"/>
</dbReference>
<feature type="domain" description="PH" evidence="8">
    <location>
        <begin position="1"/>
        <end position="73"/>
    </location>
</feature>
<reference evidence="11" key="1">
    <citation type="submission" date="2022-08" db="EMBL/GenBank/DDBJ databases">
        <title>Genome sequencing of akame (Lates japonicus).</title>
        <authorList>
            <person name="Hashiguchi Y."/>
            <person name="Takahashi H."/>
        </authorList>
    </citation>
    <scope>NUCLEOTIDE SEQUENCE</scope>
    <source>
        <strain evidence="11">Kochi</strain>
    </source>
</reference>
<evidence type="ECO:0000256" key="1">
    <source>
        <dbReference type="ARBA" id="ARBA00022468"/>
    </source>
</evidence>
<dbReference type="Pfam" id="PF01412">
    <property type="entry name" value="ArfGap"/>
    <property type="match status" value="1"/>
</dbReference>
<dbReference type="InterPro" id="IPR037278">
    <property type="entry name" value="ARFGAP/RecO"/>
</dbReference>
<dbReference type="EMBL" id="BRZM01000018">
    <property type="protein sequence ID" value="GLD53777.1"/>
    <property type="molecule type" value="Genomic_DNA"/>
</dbReference>
<accession>A0AAD3R2M3</accession>
<dbReference type="PROSITE" id="PS51007">
    <property type="entry name" value="CYTC"/>
    <property type="match status" value="1"/>
</dbReference>
<dbReference type="InterPro" id="IPR009056">
    <property type="entry name" value="Cyt_c-like_dom"/>
</dbReference>
<evidence type="ECO:0000259" key="10">
    <source>
        <dbReference type="PROSITE" id="PS51007"/>
    </source>
</evidence>
<dbReference type="PROSITE" id="PS50003">
    <property type="entry name" value="PH_DOMAIN"/>
    <property type="match status" value="1"/>
</dbReference>
<dbReference type="Proteomes" id="UP001279410">
    <property type="component" value="Unassembled WGS sequence"/>
</dbReference>
<name>A0AAD3R2M3_LATJO</name>
<proteinExistence type="predicted"/>
<keyword evidence="1" id="KW-0343">GTPase activation</keyword>
<dbReference type="InterPro" id="IPR001849">
    <property type="entry name" value="PH_domain"/>
</dbReference>
<feature type="domain" description="Arf-GAP" evidence="9">
    <location>
        <begin position="70"/>
        <end position="193"/>
    </location>
</feature>
<evidence type="ECO:0000313" key="11">
    <source>
        <dbReference type="EMBL" id="GLD53777.1"/>
    </source>
</evidence>
<evidence type="ECO:0000313" key="12">
    <source>
        <dbReference type="Proteomes" id="UP001279410"/>
    </source>
</evidence>
<dbReference type="GO" id="GO:0008270">
    <property type="term" value="F:zinc ion binding"/>
    <property type="evidence" value="ECO:0007669"/>
    <property type="project" value="UniProtKB-KW"/>
</dbReference>
<dbReference type="PROSITE" id="PS50115">
    <property type="entry name" value="ARFGAP"/>
    <property type="match status" value="1"/>
</dbReference>
<dbReference type="PRINTS" id="PR00405">
    <property type="entry name" value="REVINTRACTNG"/>
</dbReference>
<comment type="caution">
    <text evidence="11">The sequence shown here is derived from an EMBL/GenBank/DDBJ whole genome shotgun (WGS) entry which is preliminary data.</text>
</comment>
<dbReference type="SUPFAM" id="SSF50729">
    <property type="entry name" value="PH domain-like"/>
    <property type="match status" value="2"/>
</dbReference>
<dbReference type="InterPro" id="IPR001164">
    <property type="entry name" value="ArfGAP_dom"/>
</dbReference>
<dbReference type="InterPro" id="IPR052227">
    <property type="entry name" value="Arf-Rho-GAP_ANK-PH_domain"/>
</dbReference>